<name>A0AAN2BYD7_9PROT</name>
<dbReference type="AlphaFoldDB" id="A0AAN2BYD7"/>
<dbReference type="KEGG" id="seme:MIZ01_0794"/>
<sequence>MWKTDCARCIEMLDQMTLINTQPTAISMKTIKNFFTT</sequence>
<gene>
    <name evidence="1" type="ORF">MIZ01_0794</name>
</gene>
<reference evidence="1 2" key="1">
    <citation type="journal article" date="2022" name="Int. J. Syst. Evol. Microbiol.">
        <title>&lt;i&gt;Sideroxyarcus emersonii&lt;/i&gt; gen. nov. sp. nov., a neutrophilic, microaerobic iron- and thiosulfate-oxidizing bacterium isolated from iron-rich wetland sediment.</title>
        <authorList>
            <person name="Kato S."/>
            <person name="Itoh T."/>
            <person name="Iino T."/>
            <person name="Ohkuma M."/>
        </authorList>
    </citation>
    <scope>NUCLEOTIDE SEQUENCE [LARGE SCALE GENOMIC DNA]</scope>
    <source>
        <strain evidence="1 2">MIZ01</strain>
    </source>
</reference>
<evidence type="ECO:0000313" key="1">
    <source>
        <dbReference type="EMBL" id="BCK87024.1"/>
    </source>
</evidence>
<organism evidence="1 2">
    <name type="scientific">Sideroxyarcus emersonii</name>
    <dbReference type="NCBI Taxonomy" id="2764705"/>
    <lineage>
        <taxon>Bacteria</taxon>
        <taxon>Pseudomonadati</taxon>
        <taxon>Pseudomonadota</taxon>
        <taxon>Betaproteobacteria</taxon>
        <taxon>Nitrosomonadales</taxon>
        <taxon>Gallionellaceae</taxon>
        <taxon>Sideroxyarcus</taxon>
    </lineage>
</organism>
<evidence type="ECO:0000313" key="2">
    <source>
        <dbReference type="Proteomes" id="UP001320326"/>
    </source>
</evidence>
<dbReference type="EMBL" id="AP023423">
    <property type="protein sequence ID" value="BCK87024.1"/>
    <property type="molecule type" value="Genomic_DNA"/>
</dbReference>
<proteinExistence type="predicted"/>
<dbReference type="Proteomes" id="UP001320326">
    <property type="component" value="Chromosome"/>
</dbReference>
<protein>
    <submittedName>
        <fullName evidence="1">Uncharacterized protein</fullName>
    </submittedName>
</protein>
<accession>A0AAN2BYD7</accession>
<keyword evidence="2" id="KW-1185">Reference proteome</keyword>